<dbReference type="EC" id="2.7.7.108" evidence="5"/>
<evidence type="ECO:0000259" key="8">
    <source>
        <dbReference type="PROSITE" id="PS51459"/>
    </source>
</evidence>
<dbReference type="SUPFAM" id="SSF140931">
    <property type="entry name" value="Fic-like"/>
    <property type="match status" value="1"/>
</dbReference>
<organism evidence="9 10">
    <name type="scientific">Candidatus Aphodenecus pullistercoris</name>
    <dbReference type="NCBI Taxonomy" id="2840669"/>
    <lineage>
        <taxon>Bacteria</taxon>
        <taxon>Pseudomonadati</taxon>
        <taxon>Spirochaetota</taxon>
        <taxon>Spirochaetia</taxon>
        <taxon>Spirochaetales</taxon>
        <taxon>Candidatus Aphodenecus</taxon>
    </lineage>
</organism>
<keyword evidence="3" id="KW-0547">Nucleotide-binding</keyword>
<dbReference type="EMBL" id="JADIMU010000016">
    <property type="protein sequence ID" value="MBO8442564.1"/>
    <property type="molecule type" value="Genomic_DNA"/>
</dbReference>
<evidence type="ECO:0000256" key="6">
    <source>
        <dbReference type="ARBA" id="ARBA00047939"/>
    </source>
</evidence>
<dbReference type="Proteomes" id="UP000823633">
    <property type="component" value="Unassembled WGS sequence"/>
</dbReference>
<evidence type="ECO:0000256" key="7">
    <source>
        <dbReference type="ARBA" id="ARBA00048696"/>
    </source>
</evidence>
<evidence type="ECO:0000256" key="5">
    <source>
        <dbReference type="ARBA" id="ARBA00034531"/>
    </source>
</evidence>
<proteinExistence type="predicted"/>
<gene>
    <name evidence="9" type="ORF">IAC42_02225</name>
</gene>
<keyword evidence="2" id="KW-0548">Nucleotidyltransferase</keyword>
<dbReference type="InterPro" id="IPR003812">
    <property type="entry name" value="Fido"/>
</dbReference>
<comment type="catalytic activity">
    <reaction evidence="6">
        <text>L-threonyl-[protein] + ATP = 3-O-(5'-adenylyl)-L-threonyl-[protein] + diphosphate</text>
        <dbReference type="Rhea" id="RHEA:54292"/>
        <dbReference type="Rhea" id="RHEA-COMP:11060"/>
        <dbReference type="Rhea" id="RHEA-COMP:13847"/>
        <dbReference type="ChEBI" id="CHEBI:30013"/>
        <dbReference type="ChEBI" id="CHEBI:30616"/>
        <dbReference type="ChEBI" id="CHEBI:33019"/>
        <dbReference type="ChEBI" id="CHEBI:138113"/>
        <dbReference type="EC" id="2.7.7.108"/>
    </reaction>
</comment>
<comment type="catalytic activity">
    <reaction evidence="7">
        <text>L-tyrosyl-[protein] + ATP = O-(5'-adenylyl)-L-tyrosyl-[protein] + diphosphate</text>
        <dbReference type="Rhea" id="RHEA:54288"/>
        <dbReference type="Rhea" id="RHEA-COMP:10136"/>
        <dbReference type="Rhea" id="RHEA-COMP:13846"/>
        <dbReference type="ChEBI" id="CHEBI:30616"/>
        <dbReference type="ChEBI" id="CHEBI:33019"/>
        <dbReference type="ChEBI" id="CHEBI:46858"/>
        <dbReference type="ChEBI" id="CHEBI:83624"/>
        <dbReference type="EC" id="2.7.7.108"/>
    </reaction>
</comment>
<dbReference type="AlphaFoldDB" id="A0A9D9E742"/>
<keyword evidence="1" id="KW-0808">Transferase</keyword>
<dbReference type="PANTHER" id="PTHR39560">
    <property type="entry name" value="PROTEIN ADENYLYLTRANSFERASE FIC-RELATED"/>
    <property type="match status" value="1"/>
</dbReference>
<dbReference type="Pfam" id="PF02661">
    <property type="entry name" value="Fic"/>
    <property type="match status" value="1"/>
</dbReference>
<evidence type="ECO:0000313" key="9">
    <source>
        <dbReference type="EMBL" id="MBO8442564.1"/>
    </source>
</evidence>
<dbReference type="GO" id="GO:0051302">
    <property type="term" value="P:regulation of cell division"/>
    <property type="evidence" value="ECO:0007669"/>
    <property type="project" value="TreeGrafter"/>
</dbReference>
<evidence type="ECO:0000256" key="3">
    <source>
        <dbReference type="ARBA" id="ARBA00022741"/>
    </source>
</evidence>
<dbReference type="PANTHER" id="PTHR39560:SF1">
    <property type="entry name" value="PROTEIN ADENYLYLTRANSFERASE FIC-RELATED"/>
    <property type="match status" value="1"/>
</dbReference>
<evidence type="ECO:0000256" key="1">
    <source>
        <dbReference type="ARBA" id="ARBA00022679"/>
    </source>
</evidence>
<evidence type="ECO:0000256" key="4">
    <source>
        <dbReference type="ARBA" id="ARBA00022840"/>
    </source>
</evidence>
<dbReference type="Gene3D" id="1.10.3290.10">
    <property type="entry name" value="Fido-like domain"/>
    <property type="match status" value="1"/>
</dbReference>
<reference evidence="9" key="2">
    <citation type="journal article" date="2021" name="PeerJ">
        <title>Extensive microbial diversity within the chicken gut microbiome revealed by metagenomics and culture.</title>
        <authorList>
            <person name="Gilroy R."/>
            <person name="Ravi A."/>
            <person name="Getino M."/>
            <person name="Pursley I."/>
            <person name="Horton D.L."/>
            <person name="Alikhan N.F."/>
            <person name="Baker D."/>
            <person name="Gharbi K."/>
            <person name="Hall N."/>
            <person name="Watson M."/>
            <person name="Adriaenssens E.M."/>
            <person name="Foster-Nyarko E."/>
            <person name="Jarju S."/>
            <person name="Secka A."/>
            <person name="Antonio M."/>
            <person name="Oren A."/>
            <person name="Chaudhuri R.R."/>
            <person name="La Ragione R."/>
            <person name="Hildebrand F."/>
            <person name="Pallen M.J."/>
        </authorList>
    </citation>
    <scope>NUCLEOTIDE SEQUENCE</scope>
    <source>
        <strain evidence="9">11167</strain>
    </source>
</reference>
<dbReference type="GO" id="GO:0005524">
    <property type="term" value="F:ATP binding"/>
    <property type="evidence" value="ECO:0007669"/>
    <property type="project" value="UniProtKB-KW"/>
</dbReference>
<evidence type="ECO:0000313" key="10">
    <source>
        <dbReference type="Proteomes" id="UP000823633"/>
    </source>
</evidence>
<evidence type="ECO:0000256" key="2">
    <source>
        <dbReference type="ARBA" id="ARBA00022695"/>
    </source>
</evidence>
<protein>
    <recommendedName>
        <fullName evidence="5">protein adenylyltransferase</fullName>
        <ecNumber evidence="5">2.7.7.108</ecNumber>
    </recommendedName>
</protein>
<reference evidence="9" key="1">
    <citation type="submission" date="2020-10" db="EMBL/GenBank/DDBJ databases">
        <authorList>
            <person name="Gilroy R."/>
        </authorList>
    </citation>
    <scope>NUCLEOTIDE SEQUENCE</scope>
    <source>
        <strain evidence="9">11167</strain>
    </source>
</reference>
<dbReference type="GO" id="GO:0070733">
    <property type="term" value="F:AMPylase activity"/>
    <property type="evidence" value="ECO:0007669"/>
    <property type="project" value="UniProtKB-EC"/>
</dbReference>
<comment type="caution">
    <text evidence="9">The sequence shown here is derived from an EMBL/GenBank/DDBJ whole genome shotgun (WGS) entry which is preliminary data.</text>
</comment>
<dbReference type="InterPro" id="IPR036597">
    <property type="entry name" value="Fido-like_dom_sf"/>
</dbReference>
<accession>A0A9D9E742</accession>
<name>A0A9D9E742_9SPIR</name>
<keyword evidence="4" id="KW-0067">ATP-binding</keyword>
<dbReference type="PROSITE" id="PS51459">
    <property type="entry name" value="FIDO"/>
    <property type="match status" value="1"/>
</dbReference>
<feature type="domain" description="Fido" evidence="8">
    <location>
        <begin position="111"/>
        <end position="248"/>
    </location>
</feature>
<sequence length="253" mass="28857">MNDGQVQECIDYLRFSMELEGSSLAEGTEAVLRSVLEGERTVAEVHADFIRKEGLEVAYEAGYDEMSNYPDSKCLVNYFNIRDKKVLRPIEHFLVNLRTVELFMDPMPGRPTFSLLKEIHSRLFGDIYPSAGMIRTVEASKRKDFCRPQFIEKAADELFTRLSNDKYLCGIDDAGDFANDLAFYMGEAEALHPFKDGNGRATRLFFDRLVRQAGFRLRWAQADPDRMLEASIAAIDGDYQALVNVLEEILVLR</sequence>